<feature type="transmembrane region" description="Helical" evidence="1">
    <location>
        <begin position="290"/>
        <end position="314"/>
    </location>
</feature>
<feature type="transmembrane region" description="Helical" evidence="1">
    <location>
        <begin position="402"/>
        <end position="422"/>
    </location>
</feature>
<dbReference type="OrthoDB" id="441172at2759"/>
<protein>
    <submittedName>
        <fullName evidence="2">Uncharacterized protein</fullName>
    </submittedName>
</protein>
<gene>
    <name evidence="2" type="ORF">G6F64_008590</name>
</gene>
<reference evidence="2" key="1">
    <citation type="journal article" date="2020" name="Microb. Genom.">
        <title>Genetic diversity of clinical and environmental Mucorales isolates obtained from an investigation of mucormycosis cases among solid organ transplant recipients.</title>
        <authorList>
            <person name="Nguyen M.H."/>
            <person name="Kaul D."/>
            <person name="Muto C."/>
            <person name="Cheng S.J."/>
            <person name="Richter R.A."/>
            <person name="Bruno V.M."/>
            <person name="Liu G."/>
            <person name="Beyhan S."/>
            <person name="Sundermann A.J."/>
            <person name="Mounaud S."/>
            <person name="Pasculle A.W."/>
            <person name="Nierman W.C."/>
            <person name="Driscoll E."/>
            <person name="Cumbie R."/>
            <person name="Clancy C.J."/>
            <person name="Dupont C.L."/>
        </authorList>
    </citation>
    <scope>NUCLEOTIDE SEQUENCE</scope>
    <source>
        <strain evidence="2">GL11</strain>
    </source>
</reference>
<accession>A0A9P6X554</accession>
<keyword evidence="1" id="KW-0472">Membrane</keyword>
<feature type="transmembrane region" description="Helical" evidence="1">
    <location>
        <begin position="341"/>
        <end position="360"/>
    </location>
</feature>
<dbReference type="EMBL" id="JAANQT010001433">
    <property type="protein sequence ID" value="KAG1305175.1"/>
    <property type="molecule type" value="Genomic_DNA"/>
</dbReference>
<feature type="transmembrane region" description="Helical" evidence="1">
    <location>
        <begin position="466"/>
        <end position="489"/>
    </location>
</feature>
<dbReference type="Proteomes" id="UP000716291">
    <property type="component" value="Unassembled WGS sequence"/>
</dbReference>
<feature type="transmembrane region" description="Helical" evidence="1">
    <location>
        <begin position="201"/>
        <end position="219"/>
    </location>
</feature>
<keyword evidence="1" id="KW-1133">Transmembrane helix</keyword>
<keyword evidence="1" id="KW-0812">Transmembrane</keyword>
<evidence type="ECO:0000313" key="3">
    <source>
        <dbReference type="Proteomes" id="UP000716291"/>
    </source>
</evidence>
<comment type="caution">
    <text evidence="2">The sequence shown here is derived from an EMBL/GenBank/DDBJ whole genome shotgun (WGS) entry which is preliminary data.</text>
</comment>
<feature type="transmembrane region" description="Helical" evidence="1">
    <location>
        <begin position="253"/>
        <end position="278"/>
    </location>
</feature>
<feature type="transmembrane region" description="Helical" evidence="1">
    <location>
        <begin position="434"/>
        <end position="454"/>
    </location>
</feature>
<feature type="transmembrane region" description="Helical" evidence="1">
    <location>
        <begin position="25"/>
        <end position="45"/>
    </location>
</feature>
<evidence type="ECO:0000256" key="1">
    <source>
        <dbReference type="SAM" id="Phobius"/>
    </source>
</evidence>
<evidence type="ECO:0000313" key="2">
    <source>
        <dbReference type="EMBL" id="KAG1305175.1"/>
    </source>
</evidence>
<proteinExistence type="predicted"/>
<feature type="transmembrane region" description="Helical" evidence="1">
    <location>
        <begin position="372"/>
        <end position="396"/>
    </location>
</feature>
<feature type="transmembrane region" description="Helical" evidence="1">
    <location>
        <begin position="144"/>
        <end position="162"/>
    </location>
</feature>
<dbReference type="AlphaFoldDB" id="A0A9P6X554"/>
<name>A0A9P6X554_RHIOR</name>
<sequence>MNSALGYASHQQQYTTYQANETVSVLLFFTILLVLFAAFMIYFWYTELHKIPAEQRGEQAVSQQQEVYVLIDNLSMQVKTTFRIPLITLMTVLYKKLMNKDTSGPEQRVYSAGAYHLLSLLFFSTATLSLTTLVAALRTATSKTIQTTLFLLVLSINLYLITRQRCYYHQKRQLFGQNDAHHHAVYETRFADWDRSMASNWVQIMILVIEFFQLISFPLRDLLSLSQHGPTSITLSFLLNVGGWMPDMKTPSWYVYSVWTTFAVVVCSLILAVVIHSINARYPYKLSTRWVRWCLPVVTLLYIPILTTFVGSAACQSLNEPSNAFSLTLRCHSPSVPRQPYLWLSLIGYVLAYFLTTLFLSSHERVPNKNEIAYKSISVAFIKNMGLLLAIVFLLVESTTKVNRMRALLSTAILFTMICYNIKTSPCYVDKINFFRTGSFISILWTSALVAVLSDTNAIESLGPGTVIYIVLSGWVFILFLFILLYFIYYSHPSSHPT</sequence>
<organism evidence="2 3">
    <name type="scientific">Rhizopus oryzae</name>
    <name type="common">Mucormycosis agent</name>
    <name type="synonym">Rhizopus arrhizus var. delemar</name>
    <dbReference type="NCBI Taxonomy" id="64495"/>
    <lineage>
        <taxon>Eukaryota</taxon>
        <taxon>Fungi</taxon>
        <taxon>Fungi incertae sedis</taxon>
        <taxon>Mucoromycota</taxon>
        <taxon>Mucoromycotina</taxon>
        <taxon>Mucoromycetes</taxon>
        <taxon>Mucorales</taxon>
        <taxon>Mucorineae</taxon>
        <taxon>Rhizopodaceae</taxon>
        <taxon>Rhizopus</taxon>
    </lineage>
</organism>
<keyword evidence="3" id="KW-1185">Reference proteome</keyword>
<feature type="transmembrane region" description="Helical" evidence="1">
    <location>
        <begin position="117"/>
        <end position="138"/>
    </location>
</feature>